<keyword evidence="1" id="KW-0808">Transferase</keyword>
<dbReference type="FunFam" id="3.40.630.30:FF:000068">
    <property type="entry name" value="Tabtoxin resistance protein"/>
    <property type="match status" value="1"/>
</dbReference>
<dbReference type="InterPro" id="IPR016181">
    <property type="entry name" value="Acyl_CoA_acyltransferase"/>
</dbReference>
<dbReference type="EMBL" id="RBOA01000358">
    <property type="protein sequence ID" value="RML97369.1"/>
    <property type="molecule type" value="Genomic_DNA"/>
</dbReference>
<dbReference type="GO" id="GO:0016747">
    <property type="term" value="F:acyltransferase activity, transferring groups other than amino-acyl groups"/>
    <property type="evidence" value="ECO:0007669"/>
    <property type="project" value="InterPro"/>
</dbReference>
<dbReference type="PANTHER" id="PTHR43877">
    <property type="entry name" value="AMINOALKYLPHOSPHONATE N-ACETYLTRANSFERASE-RELATED-RELATED"/>
    <property type="match status" value="1"/>
</dbReference>
<evidence type="ECO:0000256" key="1">
    <source>
        <dbReference type="ARBA" id="ARBA00022679"/>
    </source>
</evidence>
<dbReference type="CDD" id="cd04301">
    <property type="entry name" value="NAT_SF"/>
    <property type="match status" value="1"/>
</dbReference>
<sequence>MCRPVFRHPRHKHPSPSREHAMNHAQLRRVTAESFAHYRHGLAQLLFETVHGGASVGFMADLDMQQAYAWCDGLKADIAAGSLLLWVVAEDDNVLASAQLSLCQKPNGLNRAEVQKLMVLPSARGRGLGRQLMDEVEQVAVKHKRGLLHLDTEAGSVAEAFYSALAYTRVGELPGYCATPDGRLHPTAIYFKTLGQPT</sequence>
<dbReference type="Pfam" id="PF00583">
    <property type="entry name" value="Acetyltransf_1"/>
    <property type="match status" value="1"/>
</dbReference>
<dbReference type="InterPro" id="IPR050832">
    <property type="entry name" value="Bact_Acetyltransf"/>
</dbReference>
<accession>A0A3M3AA90</accession>
<organism evidence="5 6">
    <name type="scientific">Pseudomonas amygdali pv. eriobotryae</name>
    <dbReference type="NCBI Taxonomy" id="129137"/>
    <lineage>
        <taxon>Bacteria</taxon>
        <taxon>Pseudomonadati</taxon>
        <taxon>Pseudomonadota</taxon>
        <taxon>Gammaproteobacteria</taxon>
        <taxon>Pseudomonadales</taxon>
        <taxon>Pseudomonadaceae</taxon>
        <taxon>Pseudomonas</taxon>
        <taxon>Pseudomonas amygdali</taxon>
    </lineage>
</organism>
<dbReference type="AlphaFoldDB" id="A0A3M3AA90"/>
<feature type="domain" description="N-acetyltransferase" evidence="4">
    <location>
        <begin position="25"/>
        <end position="195"/>
    </location>
</feature>
<name>A0A3M3AA90_PSEA0</name>
<evidence type="ECO:0000259" key="4">
    <source>
        <dbReference type="PROSITE" id="PS51186"/>
    </source>
</evidence>
<gene>
    <name evidence="5" type="ORF">ALQ86_00840</name>
</gene>
<dbReference type="InterPro" id="IPR000182">
    <property type="entry name" value="GNAT_dom"/>
</dbReference>
<evidence type="ECO:0000313" key="5">
    <source>
        <dbReference type="EMBL" id="RML97369.1"/>
    </source>
</evidence>
<keyword evidence="2" id="KW-0012">Acyltransferase</keyword>
<evidence type="ECO:0000256" key="2">
    <source>
        <dbReference type="ARBA" id="ARBA00023315"/>
    </source>
</evidence>
<feature type="region of interest" description="Disordered" evidence="3">
    <location>
        <begin position="1"/>
        <end position="22"/>
    </location>
</feature>
<dbReference type="SUPFAM" id="SSF55729">
    <property type="entry name" value="Acyl-CoA N-acyltransferases (Nat)"/>
    <property type="match status" value="1"/>
</dbReference>
<dbReference type="Proteomes" id="UP000272627">
    <property type="component" value="Unassembled WGS sequence"/>
</dbReference>
<evidence type="ECO:0000256" key="3">
    <source>
        <dbReference type="SAM" id="MobiDB-lite"/>
    </source>
</evidence>
<protein>
    <submittedName>
        <fullName evidence="5">Tabtoxin resistance protein</fullName>
    </submittedName>
</protein>
<dbReference type="PANTHER" id="PTHR43877:SF2">
    <property type="entry name" value="AMINOALKYLPHOSPHONATE N-ACETYLTRANSFERASE-RELATED"/>
    <property type="match status" value="1"/>
</dbReference>
<reference evidence="5 6" key="1">
    <citation type="submission" date="2018-08" db="EMBL/GenBank/DDBJ databases">
        <title>Recombination of ecologically and evolutionarily significant loci maintains genetic cohesion in the Pseudomonas syringae species complex.</title>
        <authorList>
            <person name="Dillon M."/>
            <person name="Thakur S."/>
            <person name="Almeida R.N.D."/>
            <person name="Weir B.S."/>
            <person name="Guttman D.S."/>
        </authorList>
    </citation>
    <scope>NUCLEOTIDE SEQUENCE [LARGE SCALE GENOMIC DNA]</scope>
    <source>
        <strain evidence="5 6">ICMP 8636</strain>
    </source>
</reference>
<dbReference type="PROSITE" id="PS51186">
    <property type="entry name" value="GNAT"/>
    <property type="match status" value="1"/>
</dbReference>
<proteinExistence type="predicted"/>
<dbReference type="Gene3D" id="3.40.630.30">
    <property type="match status" value="1"/>
</dbReference>
<comment type="caution">
    <text evidence="5">The sequence shown here is derived from an EMBL/GenBank/DDBJ whole genome shotgun (WGS) entry which is preliminary data.</text>
</comment>
<feature type="compositionally biased region" description="Basic residues" evidence="3">
    <location>
        <begin position="1"/>
        <end position="15"/>
    </location>
</feature>
<evidence type="ECO:0000313" key="6">
    <source>
        <dbReference type="Proteomes" id="UP000272627"/>
    </source>
</evidence>